<dbReference type="PATRIC" id="fig|1121439.3.peg.1985"/>
<keyword evidence="10" id="KW-1185">Reference proteome</keyword>
<dbReference type="eggNOG" id="COG5185">
    <property type="taxonomic scope" value="Bacteria"/>
</dbReference>
<evidence type="ECO:0000256" key="3">
    <source>
        <dbReference type="ARBA" id="ARBA00022692"/>
    </source>
</evidence>
<evidence type="ECO:0000259" key="8">
    <source>
        <dbReference type="Pfam" id="PF01618"/>
    </source>
</evidence>
<dbReference type="InterPro" id="IPR002898">
    <property type="entry name" value="MotA_ExbB_proton_chnl"/>
</dbReference>
<dbReference type="Pfam" id="PF01618">
    <property type="entry name" value="MotA_ExbB"/>
    <property type="match status" value="1"/>
</dbReference>
<keyword evidence="6" id="KW-0813">Transport</keyword>
<dbReference type="GO" id="GO:0015031">
    <property type="term" value="P:protein transport"/>
    <property type="evidence" value="ECO:0007669"/>
    <property type="project" value="UniProtKB-KW"/>
</dbReference>
<evidence type="ECO:0000256" key="5">
    <source>
        <dbReference type="ARBA" id="ARBA00023136"/>
    </source>
</evidence>
<evidence type="ECO:0000256" key="6">
    <source>
        <dbReference type="RuleBase" id="RU004057"/>
    </source>
</evidence>
<evidence type="ECO:0000256" key="7">
    <source>
        <dbReference type="SAM" id="Phobius"/>
    </source>
</evidence>
<feature type="transmembrane region" description="Helical" evidence="7">
    <location>
        <begin position="12"/>
        <end position="30"/>
    </location>
</feature>
<dbReference type="Proteomes" id="UP000014975">
    <property type="component" value="Unassembled WGS sequence"/>
</dbReference>
<comment type="caution">
    <text evidence="9">The sequence shown here is derived from an EMBL/GenBank/DDBJ whole genome shotgun (WGS) entry which is preliminary data.</text>
</comment>
<keyword evidence="4 7" id="KW-1133">Transmembrane helix</keyword>
<keyword evidence="5 7" id="KW-0472">Membrane</keyword>
<evidence type="ECO:0000313" key="9">
    <source>
        <dbReference type="EMBL" id="EPR32275.1"/>
    </source>
</evidence>
<protein>
    <recommendedName>
        <fullName evidence="8">MotA/TolQ/ExbB proton channel domain-containing protein</fullName>
    </recommendedName>
</protein>
<name>S7T740_9BACT</name>
<dbReference type="STRING" id="1121439.dsat_0627"/>
<evidence type="ECO:0000256" key="2">
    <source>
        <dbReference type="ARBA" id="ARBA00022475"/>
    </source>
</evidence>
<sequence>MPNDWTSLFTPVNNVFFILILVCLGGGLLHGGKSRGRLVSSLPSIAISIGILGTFYGISIGLMKFDESDISNSIPQLIGGMKTAFATSLLGMFASISLKAYYSRQDDKNIGGSENPIDCLRNIEKAIVSCFKSEEEYSLVSQVKLIRQELIDSRRETKAAFQDFADHFSKMASESLVKELQQVVDKFNAMLNDLVSESFKDLSESTTRLNQWQHDYKGVIEKNQSQLADTITHVDKLISLLEDSVARIKEFDVTLKSIDSSLSTISTSSTELDEHTKMISSNNMLLESSMRSIRDIGVEASKVVPEISSKMNLLIDEIKILQNNTTSFVDRTTKNLEDSIRLIIATLSDNQETLHKATNDFVSSTTNELKNNFETLSIHTKDNIQAIEKSLEEELTKSLNSLAGALTALSNQFVSDYTPLTERLREVIKLAENSNANRN</sequence>
<feature type="transmembrane region" description="Helical" evidence="7">
    <location>
        <begin position="42"/>
        <end position="63"/>
    </location>
</feature>
<organism evidence="9 10">
    <name type="scientific">Alkalidesulfovibrio alkalitolerans DSM 16529</name>
    <dbReference type="NCBI Taxonomy" id="1121439"/>
    <lineage>
        <taxon>Bacteria</taxon>
        <taxon>Pseudomonadati</taxon>
        <taxon>Thermodesulfobacteriota</taxon>
        <taxon>Desulfovibrionia</taxon>
        <taxon>Desulfovibrionales</taxon>
        <taxon>Desulfovibrionaceae</taxon>
        <taxon>Alkalidesulfovibrio</taxon>
    </lineage>
</organism>
<keyword evidence="6" id="KW-0653">Protein transport</keyword>
<reference evidence="9 10" key="1">
    <citation type="journal article" date="2013" name="Genome Announc.">
        <title>Draft genome sequences for three mercury-methylating, sulfate-reducing bacteria.</title>
        <authorList>
            <person name="Brown S.D."/>
            <person name="Hurt R.A.Jr."/>
            <person name="Gilmour C.C."/>
            <person name="Elias D.A."/>
        </authorList>
    </citation>
    <scope>NUCLEOTIDE SEQUENCE [LARGE SCALE GENOMIC DNA]</scope>
    <source>
        <strain evidence="9 10">DSM 16529</strain>
    </source>
</reference>
<evidence type="ECO:0000256" key="4">
    <source>
        <dbReference type="ARBA" id="ARBA00022989"/>
    </source>
</evidence>
<feature type="transmembrane region" description="Helical" evidence="7">
    <location>
        <begin position="83"/>
        <end position="102"/>
    </location>
</feature>
<dbReference type="AlphaFoldDB" id="S7T740"/>
<dbReference type="OrthoDB" id="9798009at2"/>
<keyword evidence="3 7" id="KW-0812">Transmembrane</keyword>
<keyword evidence="2" id="KW-1003">Cell membrane</keyword>
<accession>S7T740</accession>
<dbReference type="EMBL" id="ATHI01000027">
    <property type="protein sequence ID" value="EPR32275.1"/>
    <property type="molecule type" value="Genomic_DNA"/>
</dbReference>
<comment type="similarity">
    <text evidence="6">Belongs to the exbB/tolQ family.</text>
</comment>
<evidence type="ECO:0000256" key="1">
    <source>
        <dbReference type="ARBA" id="ARBA00004651"/>
    </source>
</evidence>
<dbReference type="RefSeq" id="WP_020887324.1">
    <property type="nucleotide sequence ID" value="NZ_ATHI01000027.1"/>
</dbReference>
<comment type="subcellular location">
    <subcellularLocation>
        <location evidence="1">Cell membrane</location>
        <topology evidence="1">Multi-pass membrane protein</topology>
    </subcellularLocation>
    <subcellularLocation>
        <location evidence="6">Membrane</location>
        <topology evidence="6">Multi-pass membrane protein</topology>
    </subcellularLocation>
</comment>
<proteinExistence type="inferred from homology"/>
<gene>
    <name evidence="9" type="ORF">dsat_0627</name>
</gene>
<dbReference type="GO" id="GO:0005886">
    <property type="term" value="C:plasma membrane"/>
    <property type="evidence" value="ECO:0007669"/>
    <property type="project" value="UniProtKB-SubCell"/>
</dbReference>
<feature type="domain" description="MotA/TolQ/ExbB proton channel" evidence="8">
    <location>
        <begin position="38"/>
        <end position="103"/>
    </location>
</feature>
<evidence type="ECO:0000313" key="10">
    <source>
        <dbReference type="Proteomes" id="UP000014975"/>
    </source>
</evidence>